<evidence type="ECO:0000313" key="1">
    <source>
        <dbReference type="EMBL" id="QOV23240.1"/>
    </source>
</evidence>
<accession>A0A7S6REE8</accession>
<proteinExistence type="predicted"/>
<organism evidence="1 2">
    <name type="scientific">Anabaenopsis elenkinii CCIBt3563</name>
    <dbReference type="NCBI Taxonomy" id="2779889"/>
    <lineage>
        <taxon>Bacteria</taxon>
        <taxon>Bacillati</taxon>
        <taxon>Cyanobacteriota</taxon>
        <taxon>Cyanophyceae</taxon>
        <taxon>Nostocales</taxon>
        <taxon>Nodulariaceae</taxon>
        <taxon>Anabaenopsis</taxon>
    </lineage>
</organism>
<dbReference type="KEGG" id="aee:IM676_02535"/>
<evidence type="ECO:0000313" key="2">
    <source>
        <dbReference type="Proteomes" id="UP000593846"/>
    </source>
</evidence>
<dbReference type="RefSeq" id="WP_200988838.1">
    <property type="nucleotide sequence ID" value="NZ_CP063311.1"/>
</dbReference>
<dbReference type="Proteomes" id="UP000593846">
    <property type="component" value="Chromosome"/>
</dbReference>
<keyword evidence="2" id="KW-1185">Reference proteome</keyword>
<dbReference type="EMBL" id="CP063311">
    <property type="protein sequence ID" value="QOV23240.1"/>
    <property type="molecule type" value="Genomic_DNA"/>
</dbReference>
<dbReference type="AlphaFoldDB" id="A0A7S6REE8"/>
<gene>
    <name evidence="1" type="ORF">IM676_02535</name>
</gene>
<reference evidence="2" key="1">
    <citation type="submission" date="2020-10" db="EMBL/GenBank/DDBJ databases">
        <title>Genome-based taxonomic classification of the species Anabaenopsis elenkinii.</title>
        <authorList>
            <person name="Delbaje E."/>
            <person name="Andreote A.P.D."/>
            <person name="Pellegrinetti T.A."/>
            <person name="Cruz R.B."/>
            <person name="Branco L.H.Z."/>
            <person name="Fiore M.F."/>
        </authorList>
    </citation>
    <scope>NUCLEOTIDE SEQUENCE [LARGE SCALE GENOMIC DNA]</scope>
    <source>
        <strain evidence="2">CCIBt3563</strain>
    </source>
</reference>
<protein>
    <submittedName>
        <fullName evidence="1">Uncharacterized protein</fullName>
    </submittedName>
</protein>
<sequence>MVNITIQNLEVESTALNQVSSGEMEKVVGGATFNYNQFTRAIVAYIATSGFIALVSELL</sequence>
<name>A0A7S6REE8_9CYAN</name>